<protein>
    <submittedName>
        <fullName evidence="2">DUF2391 family protein</fullName>
    </submittedName>
</protein>
<dbReference type="AlphaFoldDB" id="A0A5N5U7F8"/>
<keyword evidence="1" id="KW-1133">Transmembrane helix</keyword>
<keyword evidence="1" id="KW-0472">Membrane</keyword>
<evidence type="ECO:0000313" key="5">
    <source>
        <dbReference type="Proteomes" id="UP000326207"/>
    </source>
</evidence>
<feature type="transmembrane region" description="Helical" evidence="1">
    <location>
        <begin position="89"/>
        <end position="109"/>
    </location>
</feature>
<evidence type="ECO:0000313" key="6">
    <source>
        <dbReference type="Proteomes" id="UP000326302"/>
    </source>
</evidence>
<evidence type="ECO:0000313" key="2">
    <source>
        <dbReference type="EMBL" id="KAB7513801.1"/>
    </source>
</evidence>
<evidence type="ECO:0000313" key="7">
    <source>
        <dbReference type="Proteomes" id="UP000326865"/>
    </source>
</evidence>
<evidence type="ECO:0000256" key="1">
    <source>
        <dbReference type="SAM" id="Phobius"/>
    </source>
</evidence>
<dbReference type="InterPro" id="IPR024464">
    <property type="entry name" value="DUF2391"/>
</dbReference>
<proteinExistence type="predicted"/>
<feature type="transmembrane region" description="Helical" evidence="1">
    <location>
        <begin position="155"/>
        <end position="178"/>
    </location>
</feature>
<dbReference type="EMBL" id="QJOW01000004">
    <property type="protein sequence ID" value="KAB7514202.1"/>
    <property type="molecule type" value="Genomic_DNA"/>
</dbReference>
<dbReference type="OrthoDB" id="328136at2157"/>
<accession>A0A5N5U955</accession>
<dbReference type="EMBL" id="QKKZ01000003">
    <property type="protein sequence ID" value="KAB7513801.1"/>
    <property type="molecule type" value="Genomic_DNA"/>
</dbReference>
<organism evidence="2 7">
    <name type="scientific">Halosegnis rubeus</name>
    <dbReference type="NCBI Taxonomy" id="2212850"/>
    <lineage>
        <taxon>Archaea</taxon>
        <taxon>Methanobacteriati</taxon>
        <taxon>Methanobacteriota</taxon>
        <taxon>Stenosarchaea group</taxon>
        <taxon>Halobacteria</taxon>
        <taxon>Halobacteriales</taxon>
        <taxon>Natronomonadaceae</taxon>
        <taxon>Halosegnis</taxon>
    </lineage>
</organism>
<dbReference type="Pfam" id="PF09622">
    <property type="entry name" value="DUF2391"/>
    <property type="match status" value="1"/>
</dbReference>
<name>A0A5N5U7F8_9EURY</name>
<evidence type="ECO:0000313" key="4">
    <source>
        <dbReference type="EMBL" id="KAB7518948.1"/>
    </source>
</evidence>
<comment type="caution">
    <text evidence="2">The sequence shown here is derived from an EMBL/GenBank/DDBJ whole genome shotgun (WGS) entry which is preliminary data.</text>
</comment>
<keyword evidence="1" id="KW-0812">Transmembrane</keyword>
<dbReference type="Proteomes" id="UP000326302">
    <property type="component" value="Unassembled WGS sequence"/>
</dbReference>
<feature type="transmembrane region" description="Helical" evidence="1">
    <location>
        <begin position="129"/>
        <end position="149"/>
    </location>
</feature>
<dbReference type="EMBL" id="QMDY01000003">
    <property type="protein sequence ID" value="KAB7518948.1"/>
    <property type="molecule type" value="Genomic_DNA"/>
</dbReference>
<accession>A0A5N5U7F8</accession>
<dbReference type="Proteomes" id="UP000326207">
    <property type="component" value="Unassembled WGS sequence"/>
</dbReference>
<reference evidence="5 6" key="1">
    <citation type="submission" date="2019-10" db="EMBL/GenBank/DDBJ databases">
        <title>Unraveling microbial dark matter from salterns through culturing: the case of the genus Halosegnis.</title>
        <authorList>
            <person name="Duran-Viseras A."/>
            <person name="Andrei A.-S."/>
            <person name="Vera-Gargallo B."/>
            <person name="Ghai R."/>
            <person name="Sanchez-Porro C."/>
            <person name="Ventosa A."/>
        </authorList>
    </citation>
    <scope>NUCLEOTIDE SEQUENCE [LARGE SCALE GENOMIC DNA]</scope>
    <source>
        <strain evidence="3 6">F17-44</strain>
        <strain evidence="2 7">F18-79</strain>
        <strain evidence="4 5">F19-13</strain>
    </source>
</reference>
<dbReference type="RefSeq" id="WP_152120535.1">
    <property type="nucleotide sequence ID" value="NZ_QJOW01000004.1"/>
</dbReference>
<evidence type="ECO:0000313" key="3">
    <source>
        <dbReference type="EMBL" id="KAB7514202.1"/>
    </source>
</evidence>
<accession>A0A5N5UJL9</accession>
<keyword evidence="7" id="KW-1185">Reference proteome</keyword>
<sequence>MSDSDSDHADIIDELEELHDRVDAETREHVDELMEQVTELQSRGRGNVIVGFDRTDLSEAAIGSLVFGIPMFVEGGTNEVGGYLATRPLQLLATIAVAVAIVYGIVYVADFQDVRVHRPFLGIVPRRMVGICGVTFLVAPLGLTGWGRIEWETPLLAVATTTVAFVPMSIGATLGDILPGS</sequence>
<dbReference type="Proteomes" id="UP000326865">
    <property type="component" value="Unassembled WGS sequence"/>
</dbReference>
<gene>
    <name evidence="2" type="ORF">DM867_08300</name>
    <name evidence="3" type="ORF">DMP03_09955</name>
    <name evidence="4" type="ORF">DP108_07305</name>
</gene>